<dbReference type="EMBL" id="BAABHM010000017">
    <property type="protein sequence ID" value="GAA4713590.1"/>
    <property type="molecule type" value="Genomic_DNA"/>
</dbReference>
<dbReference type="Pfam" id="PF13707">
    <property type="entry name" value="RloB"/>
    <property type="match status" value="1"/>
</dbReference>
<evidence type="ECO:0000313" key="1">
    <source>
        <dbReference type="EMBL" id="GAA4713590.1"/>
    </source>
</evidence>
<dbReference type="RefSeq" id="WP_253876800.1">
    <property type="nucleotide sequence ID" value="NZ_BAABHM010000017.1"/>
</dbReference>
<sequence>MRKGGSVRRDRPRRQENKKFLIVTEGEITEIQYLQGLVQYLRTAGVTVVPCTVQGGGGEPSRVLAKARDLAAKGDYEAVWMVVDVDDHASLDDVLRQCGANAETVVVSNPQFEVWLLWHFSNTGAAQTSRSLKNELKRHGFTGTCKHLPAAFPFDRLEQAVATASKNNRTSALNARGANPSSAMPHLVEALRGS</sequence>
<comment type="caution">
    <text evidence="1">The sequence shown here is derived from an EMBL/GenBank/DDBJ whole genome shotgun (WGS) entry which is preliminary data.</text>
</comment>
<keyword evidence="2" id="KW-1185">Reference proteome</keyword>
<evidence type="ECO:0000313" key="2">
    <source>
        <dbReference type="Proteomes" id="UP001500843"/>
    </source>
</evidence>
<reference evidence="2" key="1">
    <citation type="journal article" date="2019" name="Int. J. Syst. Evol. Microbiol.">
        <title>The Global Catalogue of Microorganisms (GCM) 10K type strain sequencing project: providing services to taxonomists for standard genome sequencing and annotation.</title>
        <authorList>
            <consortium name="The Broad Institute Genomics Platform"/>
            <consortium name="The Broad Institute Genome Sequencing Center for Infectious Disease"/>
            <person name="Wu L."/>
            <person name="Ma J."/>
        </authorList>
    </citation>
    <scope>NUCLEOTIDE SEQUENCE [LARGE SCALE GENOMIC DNA]</scope>
    <source>
        <strain evidence="2">JCM 17975</strain>
    </source>
</reference>
<name>A0ABP8XUQ3_9MICO</name>
<dbReference type="Proteomes" id="UP001500843">
    <property type="component" value="Unassembled WGS sequence"/>
</dbReference>
<accession>A0ABP8XUQ3</accession>
<proteinExistence type="predicted"/>
<organism evidence="1 2">
    <name type="scientific">Promicromonospora umidemergens</name>
    <dbReference type="NCBI Taxonomy" id="629679"/>
    <lineage>
        <taxon>Bacteria</taxon>
        <taxon>Bacillati</taxon>
        <taxon>Actinomycetota</taxon>
        <taxon>Actinomycetes</taxon>
        <taxon>Micrococcales</taxon>
        <taxon>Promicromonosporaceae</taxon>
        <taxon>Promicromonospora</taxon>
    </lineage>
</organism>
<gene>
    <name evidence="1" type="ORF">GCM10023198_40810</name>
</gene>
<protein>
    <submittedName>
        <fullName evidence="1">RloB family protein</fullName>
    </submittedName>
</protein>
<dbReference type="InterPro" id="IPR025591">
    <property type="entry name" value="RloB"/>
</dbReference>